<evidence type="ECO:0000259" key="1">
    <source>
        <dbReference type="PROSITE" id="PS50192"/>
    </source>
</evidence>
<dbReference type="InterPro" id="IPR018878">
    <property type="entry name" value="ORF6C_dom"/>
</dbReference>
<dbReference type="PROSITE" id="PS50192">
    <property type="entry name" value="T_SNARE"/>
    <property type="match status" value="1"/>
</dbReference>
<evidence type="ECO:0000313" key="2">
    <source>
        <dbReference type="EMBL" id="GLV61199.1"/>
    </source>
</evidence>
<comment type="caution">
    <text evidence="2">The sequence shown here is derived from an EMBL/GenBank/DDBJ whole genome shotgun (WGS) entry which is preliminary data.</text>
</comment>
<reference evidence="2 3" key="1">
    <citation type="submission" date="2023-02" db="EMBL/GenBank/DDBJ databases">
        <title>Dictyobacter halimunensis sp. nov., a new member of the class Ktedonobacteria from forest soil in a geothermal area.</title>
        <authorList>
            <person name="Rachmania M.K."/>
            <person name="Ningsih F."/>
            <person name="Sakai Y."/>
            <person name="Yabe S."/>
            <person name="Yokota A."/>
            <person name="Sjamsuridzal W."/>
        </authorList>
    </citation>
    <scope>NUCLEOTIDE SEQUENCE [LARGE SCALE GENOMIC DNA]</scope>
    <source>
        <strain evidence="2 3">S3.2.2.5</strain>
    </source>
</reference>
<dbReference type="InterPro" id="IPR000727">
    <property type="entry name" value="T_SNARE_dom"/>
</dbReference>
<proteinExistence type="predicted"/>
<dbReference type="Pfam" id="PF10547">
    <property type="entry name" value="P22_AR_N"/>
    <property type="match status" value="1"/>
</dbReference>
<feature type="domain" description="T-SNARE coiled-coil homology" evidence="1">
    <location>
        <begin position="147"/>
        <end position="194"/>
    </location>
</feature>
<dbReference type="InterPro" id="IPR018875">
    <property type="entry name" value="Antirepressor_Ant_N"/>
</dbReference>
<accession>A0ABQ6G3T3</accession>
<dbReference type="RefSeq" id="WP_338258627.1">
    <property type="nucleotide sequence ID" value="NZ_BSRI01000003.1"/>
</dbReference>
<organism evidence="2 3">
    <name type="scientific">Dictyobacter halimunensis</name>
    <dbReference type="NCBI Taxonomy" id="3026934"/>
    <lineage>
        <taxon>Bacteria</taxon>
        <taxon>Bacillati</taxon>
        <taxon>Chloroflexota</taxon>
        <taxon>Ktedonobacteria</taxon>
        <taxon>Ktedonobacterales</taxon>
        <taxon>Dictyobacteraceae</taxon>
        <taxon>Dictyobacter</taxon>
    </lineage>
</organism>
<name>A0ABQ6G3T3_9CHLR</name>
<dbReference type="EMBL" id="BSRI01000003">
    <property type="protein sequence ID" value="GLV61199.1"/>
    <property type="molecule type" value="Genomic_DNA"/>
</dbReference>
<dbReference type="Pfam" id="PF10552">
    <property type="entry name" value="ORF6C"/>
    <property type="match status" value="1"/>
</dbReference>
<dbReference type="PRINTS" id="PR01994">
    <property type="entry name" value="ANTIREPRESSR"/>
</dbReference>
<sequence length="283" mass="32216">MEEENALIPMAEKSVMFYDDEIVTTLVAYNGQSQMYIPIRPICEHLGLSWTGQRERIHRDPVLDAEAKLVRLTRAGRGDPTALCLPLKFLNGWLFGINAARVKPELKEVVIRYQRECYEALYQAFQAETLQGAQSASQEITVSPSTTALEQIRDMGLAIAHLAEQQLEMEQRINARFDQTDARLNNAARLFASFDRRLGAVERRVEPAAVISDVQAAEISAKVKALAEALTAKDKSKNHYQSIFAELYRRFEVSSYKLIRQSQYQEVLVFLDHWRASFDDLDS</sequence>
<keyword evidence="3" id="KW-1185">Reference proteome</keyword>
<protein>
    <recommendedName>
        <fullName evidence="1">t-SNARE coiled-coil homology domain-containing protein</fullName>
    </recommendedName>
</protein>
<dbReference type="Proteomes" id="UP001344906">
    <property type="component" value="Unassembled WGS sequence"/>
</dbReference>
<evidence type="ECO:0000313" key="3">
    <source>
        <dbReference type="Proteomes" id="UP001344906"/>
    </source>
</evidence>
<gene>
    <name evidence="2" type="ORF">KDH_80150</name>
</gene>